<name>R4UXE2_COPFO</name>
<dbReference type="SUPFAM" id="SSF48371">
    <property type="entry name" value="ARM repeat"/>
    <property type="match status" value="1"/>
</dbReference>
<sequence>MVSELENSSDMADVALLVLASILKKWPSILQNSLEFLLQIIIDSFSNQLNDNLFASSLTFSSALLPFITSFGCSDFFDFVIDVIPRFLTSQNETISIDAWGFLSALIEGLPLKIETLSLMASQSLGEITKENDIDLIGNVCYVFYLIAQKIEIDHDTIQHLIELVSSKIVDIQKDDTDNIQNIGMFLGLFLQNDSFKYDDRISTFISNHFQ</sequence>
<dbReference type="Gene3D" id="1.25.10.10">
    <property type="entry name" value="Leucine-rich Repeat Variant"/>
    <property type="match status" value="1"/>
</dbReference>
<dbReference type="InterPro" id="IPR011989">
    <property type="entry name" value="ARM-like"/>
</dbReference>
<proteinExistence type="evidence at transcript level"/>
<accession>R4UXE2</accession>
<protein>
    <submittedName>
        <fullName evidence="1">Uncharacterized protein</fullName>
    </submittedName>
</protein>
<dbReference type="EMBL" id="KC741147">
    <property type="protein sequence ID" value="AGM32971.1"/>
    <property type="molecule type" value="mRNA"/>
</dbReference>
<evidence type="ECO:0000313" key="1">
    <source>
        <dbReference type="EMBL" id="AGM32971.1"/>
    </source>
</evidence>
<dbReference type="InterPro" id="IPR016024">
    <property type="entry name" value="ARM-type_fold"/>
</dbReference>
<organism evidence="1">
    <name type="scientific">Coptotermes formosanus</name>
    <name type="common">Formosan subterranean termite</name>
    <dbReference type="NCBI Taxonomy" id="36987"/>
    <lineage>
        <taxon>Eukaryota</taxon>
        <taxon>Metazoa</taxon>
        <taxon>Ecdysozoa</taxon>
        <taxon>Arthropoda</taxon>
        <taxon>Hexapoda</taxon>
        <taxon>Insecta</taxon>
        <taxon>Pterygota</taxon>
        <taxon>Neoptera</taxon>
        <taxon>Polyneoptera</taxon>
        <taxon>Dictyoptera</taxon>
        <taxon>Blattodea</taxon>
        <taxon>Blattoidea</taxon>
        <taxon>Termitoidae</taxon>
        <taxon>Rhinotermitidae</taxon>
        <taxon>Coptotermes</taxon>
    </lineage>
</organism>
<reference evidence="1" key="1">
    <citation type="submission" date="2013-03" db="EMBL/GenBank/DDBJ databases">
        <title>Immune-Related transcriptome of Coptotermes formosanus Shiraki workers: the defense mechanism.</title>
        <authorList>
            <person name="Hussain A."/>
            <person name="Li Y.F."/>
            <person name="Wen S.Y."/>
        </authorList>
    </citation>
    <scope>NUCLEOTIDE SEQUENCE</scope>
</reference>
<dbReference type="AlphaFoldDB" id="R4UXE2"/>